<dbReference type="InterPro" id="IPR001412">
    <property type="entry name" value="aa-tRNA-synth_I_CS"/>
</dbReference>
<comment type="caution">
    <text evidence="9">The sequence shown here is derived from an EMBL/GenBank/DDBJ whole genome shotgun (WGS) entry which is preliminary data.</text>
</comment>
<dbReference type="RefSeq" id="WP_131568928.1">
    <property type="nucleotide sequence ID" value="NZ_JAINFK010000003.1"/>
</dbReference>
<dbReference type="InterPro" id="IPR000924">
    <property type="entry name" value="Glu/Gln-tRNA-synth"/>
</dbReference>
<dbReference type="PROSITE" id="PS00178">
    <property type="entry name" value="AA_TRNA_LIGASE_I"/>
    <property type="match status" value="1"/>
</dbReference>
<comment type="similarity">
    <text evidence="7">Belongs to the class-I aminoacyl-tRNA synthetase family.</text>
</comment>
<proteinExistence type="inferred from homology"/>
<evidence type="ECO:0000256" key="3">
    <source>
        <dbReference type="ARBA" id="ARBA00022741"/>
    </source>
</evidence>
<dbReference type="InterPro" id="IPR020058">
    <property type="entry name" value="Glu/Gln-tRNA-synth_Ib_cat-dom"/>
</dbReference>
<sequence>MNRSGAVFRFAPSPNGRLHLGHAYSALVNFEMARQTGGAFLLRMEDIDVERCTPAFEQGICEDLQWLGIEWDDVIRRQSEHFADYRQSLDLLEAEGIVYRSFLSRSEARRLVEAHESKAGPWPRDPDGAPLYPGGRFETGSGDQPHVLRLDMKAALERIGSDCRWEETGAGPEGETGTVQGNPAAWGDVVVARRDTPTSYNLSVVVDDALQGVTDIVRGRDLFHATAVHVVLQELLGLTRPLYHHHDLVLGADGRKLSKTNRDTSLSALREAGATPGDIRRMVSL</sequence>
<keyword evidence="5 7" id="KW-0067">ATP-binding</keyword>
<keyword evidence="2" id="KW-0479">Metal-binding</keyword>
<keyword evidence="3 7" id="KW-0547">Nucleotide-binding</keyword>
<dbReference type="GO" id="GO:0006424">
    <property type="term" value="P:glutamyl-tRNA aminoacylation"/>
    <property type="evidence" value="ECO:0007669"/>
    <property type="project" value="TreeGrafter"/>
</dbReference>
<keyword evidence="7" id="KW-0648">Protein biosynthesis</keyword>
<dbReference type="InterPro" id="IPR049940">
    <property type="entry name" value="GluQ/Sye"/>
</dbReference>
<evidence type="ECO:0000256" key="2">
    <source>
        <dbReference type="ARBA" id="ARBA00022723"/>
    </source>
</evidence>
<evidence type="ECO:0000259" key="8">
    <source>
        <dbReference type="Pfam" id="PF00749"/>
    </source>
</evidence>
<evidence type="ECO:0000256" key="1">
    <source>
        <dbReference type="ARBA" id="ARBA00022598"/>
    </source>
</evidence>
<gene>
    <name evidence="9" type="ORF">E0D97_11295</name>
</gene>
<dbReference type="GO" id="GO:0004818">
    <property type="term" value="F:glutamate-tRNA ligase activity"/>
    <property type="evidence" value="ECO:0007669"/>
    <property type="project" value="TreeGrafter"/>
</dbReference>
<dbReference type="AlphaFoldDB" id="A0A4R0PB91"/>
<dbReference type="InterPro" id="IPR014729">
    <property type="entry name" value="Rossmann-like_a/b/a_fold"/>
</dbReference>
<dbReference type="EMBL" id="SJST01000004">
    <property type="protein sequence ID" value="TCD13692.1"/>
    <property type="molecule type" value="Genomic_DNA"/>
</dbReference>
<evidence type="ECO:0000313" key="9">
    <source>
        <dbReference type="EMBL" id="TCD13692.1"/>
    </source>
</evidence>
<keyword evidence="1 7" id="KW-0436">Ligase</keyword>
<evidence type="ECO:0000256" key="7">
    <source>
        <dbReference type="RuleBase" id="RU363037"/>
    </source>
</evidence>
<dbReference type="Pfam" id="PF00749">
    <property type="entry name" value="tRNA-synt_1c"/>
    <property type="match status" value="1"/>
</dbReference>
<dbReference type="PRINTS" id="PR00987">
    <property type="entry name" value="TRNASYNTHGLU"/>
</dbReference>
<keyword evidence="10" id="KW-1185">Reference proteome</keyword>
<keyword evidence="4" id="KW-0862">Zinc</keyword>
<dbReference type="SUPFAM" id="SSF52374">
    <property type="entry name" value="Nucleotidylyl transferase"/>
    <property type="match status" value="1"/>
</dbReference>
<evidence type="ECO:0000313" key="10">
    <source>
        <dbReference type="Proteomes" id="UP000291301"/>
    </source>
</evidence>
<keyword evidence="6 7" id="KW-0030">Aminoacyl-tRNA synthetase</keyword>
<dbReference type="PANTHER" id="PTHR43311">
    <property type="entry name" value="GLUTAMATE--TRNA LIGASE"/>
    <property type="match status" value="1"/>
</dbReference>
<protein>
    <submittedName>
        <fullName evidence="9">tRNA glutamyl-Q(34) synthetase GluQRS</fullName>
        <ecNumber evidence="9">6.1.1.-</ecNumber>
    </submittedName>
</protein>
<dbReference type="PANTHER" id="PTHR43311:SF1">
    <property type="entry name" value="GLUTAMYL-Q TRNA(ASP) SYNTHETASE"/>
    <property type="match status" value="1"/>
</dbReference>
<dbReference type="GO" id="GO:0005829">
    <property type="term" value="C:cytosol"/>
    <property type="evidence" value="ECO:0007669"/>
    <property type="project" value="TreeGrafter"/>
</dbReference>
<evidence type="ECO:0000256" key="6">
    <source>
        <dbReference type="ARBA" id="ARBA00023146"/>
    </source>
</evidence>
<evidence type="ECO:0000256" key="4">
    <source>
        <dbReference type="ARBA" id="ARBA00022833"/>
    </source>
</evidence>
<dbReference type="EC" id="6.1.1.-" evidence="9"/>
<dbReference type="NCBIfam" id="NF004315">
    <property type="entry name" value="PRK05710.1-4"/>
    <property type="match status" value="1"/>
</dbReference>
<evidence type="ECO:0000256" key="5">
    <source>
        <dbReference type="ARBA" id="ARBA00022840"/>
    </source>
</evidence>
<dbReference type="OrthoDB" id="9807503at2"/>
<reference evidence="9 10" key="1">
    <citation type="journal article" date="2015" name="Antonie Van Leeuwenhoek">
        <title>Oricola cellulosilytica gen. nov., sp. nov., a cellulose-degrading bacterium of the family Phyllobacteriaceae isolated from surface seashore water, and emended descriptions of Mesorhizobium loti and Phyllobacterium myrsinacearum.</title>
        <authorList>
            <person name="Hameed A."/>
            <person name="Shahina M."/>
            <person name="Lai W.A."/>
            <person name="Lin S.Y."/>
            <person name="Young L.S."/>
            <person name="Liu Y.C."/>
            <person name="Hsu Y.H."/>
            <person name="Young C.C."/>
        </authorList>
    </citation>
    <scope>NUCLEOTIDE SEQUENCE [LARGE SCALE GENOMIC DNA]</scope>
    <source>
        <strain evidence="9 10">KCTC 52183</strain>
    </source>
</reference>
<accession>A0A4R0PB91</accession>
<dbReference type="Proteomes" id="UP000291301">
    <property type="component" value="Unassembled WGS sequence"/>
</dbReference>
<name>A0A4R0PB91_9HYPH</name>
<feature type="domain" description="Glutamyl/glutaminyl-tRNA synthetase class Ib catalytic" evidence="8">
    <location>
        <begin position="8"/>
        <end position="277"/>
    </location>
</feature>
<dbReference type="GO" id="GO:0005524">
    <property type="term" value="F:ATP binding"/>
    <property type="evidence" value="ECO:0007669"/>
    <property type="project" value="UniProtKB-KW"/>
</dbReference>
<organism evidence="9 10">
    <name type="scientific">Oricola cellulosilytica</name>
    <dbReference type="NCBI Taxonomy" id="1429082"/>
    <lineage>
        <taxon>Bacteria</taxon>
        <taxon>Pseudomonadati</taxon>
        <taxon>Pseudomonadota</taxon>
        <taxon>Alphaproteobacteria</taxon>
        <taxon>Hyphomicrobiales</taxon>
        <taxon>Ahrensiaceae</taxon>
        <taxon>Oricola</taxon>
    </lineage>
</organism>
<dbReference type="Gene3D" id="3.40.50.620">
    <property type="entry name" value="HUPs"/>
    <property type="match status" value="1"/>
</dbReference>